<organism evidence="2 3">
    <name type="scientific">Ensete ventricosum</name>
    <name type="common">Abyssinian banana</name>
    <name type="synonym">Musa ensete</name>
    <dbReference type="NCBI Taxonomy" id="4639"/>
    <lineage>
        <taxon>Eukaryota</taxon>
        <taxon>Viridiplantae</taxon>
        <taxon>Streptophyta</taxon>
        <taxon>Embryophyta</taxon>
        <taxon>Tracheophyta</taxon>
        <taxon>Spermatophyta</taxon>
        <taxon>Magnoliopsida</taxon>
        <taxon>Liliopsida</taxon>
        <taxon>Zingiberales</taxon>
        <taxon>Musaceae</taxon>
        <taxon>Ensete</taxon>
    </lineage>
</organism>
<dbReference type="EMBL" id="AMZH03007031">
    <property type="protein sequence ID" value="RRT62314.1"/>
    <property type="molecule type" value="Genomic_DNA"/>
</dbReference>
<dbReference type="Proteomes" id="UP000287651">
    <property type="component" value="Unassembled WGS sequence"/>
</dbReference>
<dbReference type="PANTHER" id="PTHR34130:SF5">
    <property type="entry name" value="OS08G0243800 PROTEIN"/>
    <property type="match status" value="1"/>
</dbReference>
<sequence>MKSPLTTTPSSSHHLPPTPKAKWFLSTLPQMAVPSGAGGRSDPAAEPDAFEFFSSRSPGSPPPMCAAADVFLDGKIVPFGAPPPKQADVPSVVLRWLKSSAVSEGSGRRSRFWGSAGAKPEYRKLRKASNCDGNALPQSQAARQRPGWHLCVLGSVRLPAKTDMSDIRSRQRRRSAAAEACARSDGDVVRGAWRLLQSLSCTALESATDVAPLRLTSHVHGA</sequence>
<dbReference type="AlphaFoldDB" id="A0A426ZEA0"/>
<name>A0A426ZEA0_ENSVE</name>
<accession>A0A426ZEA0</accession>
<feature type="region of interest" description="Disordered" evidence="1">
    <location>
        <begin position="1"/>
        <end position="20"/>
    </location>
</feature>
<gene>
    <name evidence="2" type="ORF">B296_00030563</name>
</gene>
<evidence type="ECO:0000313" key="3">
    <source>
        <dbReference type="Proteomes" id="UP000287651"/>
    </source>
</evidence>
<reference evidence="2 3" key="1">
    <citation type="journal article" date="2014" name="Agronomy (Basel)">
        <title>A Draft Genome Sequence for Ensete ventricosum, the Drought-Tolerant Tree Against Hunger.</title>
        <authorList>
            <person name="Harrison J."/>
            <person name="Moore K.A."/>
            <person name="Paszkiewicz K."/>
            <person name="Jones T."/>
            <person name="Grant M."/>
            <person name="Ambacheew D."/>
            <person name="Muzemil S."/>
            <person name="Studholme D.J."/>
        </authorList>
    </citation>
    <scope>NUCLEOTIDE SEQUENCE [LARGE SCALE GENOMIC DNA]</scope>
</reference>
<feature type="compositionally biased region" description="Low complexity" evidence="1">
    <location>
        <begin position="1"/>
        <end position="15"/>
    </location>
</feature>
<proteinExistence type="predicted"/>
<comment type="caution">
    <text evidence="2">The sequence shown here is derived from an EMBL/GenBank/DDBJ whole genome shotgun (WGS) entry which is preliminary data.</text>
</comment>
<evidence type="ECO:0000313" key="2">
    <source>
        <dbReference type="EMBL" id="RRT62314.1"/>
    </source>
</evidence>
<protein>
    <submittedName>
        <fullName evidence="2">Uncharacterized protein</fullName>
    </submittedName>
</protein>
<evidence type="ECO:0000256" key="1">
    <source>
        <dbReference type="SAM" id="MobiDB-lite"/>
    </source>
</evidence>
<dbReference type="PANTHER" id="PTHR34130">
    <property type="entry name" value="OS08G0243800 PROTEIN"/>
    <property type="match status" value="1"/>
</dbReference>